<evidence type="ECO:0000259" key="2">
    <source>
        <dbReference type="Pfam" id="PF07859"/>
    </source>
</evidence>
<dbReference type="GO" id="GO:0016787">
    <property type="term" value="F:hydrolase activity"/>
    <property type="evidence" value="ECO:0007669"/>
    <property type="project" value="UniProtKB-KW"/>
</dbReference>
<feature type="domain" description="Alpha/beta hydrolase fold-3" evidence="2">
    <location>
        <begin position="97"/>
        <end position="298"/>
    </location>
</feature>
<protein>
    <submittedName>
        <fullName evidence="3">Lipase/esterase</fullName>
    </submittedName>
</protein>
<dbReference type="PANTHER" id="PTHR48081">
    <property type="entry name" value="AB HYDROLASE SUPERFAMILY PROTEIN C4A8.06C"/>
    <property type="match status" value="1"/>
</dbReference>
<proteinExistence type="predicted"/>
<dbReference type="Pfam" id="PF07859">
    <property type="entry name" value="Abhydrolase_3"/>
    <property type="match status" value="1"/>
</dbReference>
<evidence type="ECO:0000256" key="1">
    <source>
        <dbReference type="ARBA" id="ARBA00022801"/>
    </source>
</evidence>
<evidence type="ECO:0000313" key="4">
    <source>
        <dbReference type="Proteomes" id="UP000243217"/>
    </source>
</evidence>
<keyword evidence="4" id="KW-1185">Reference proteome</keyword>
<dbReference type="Proteomes" id="UP000243217">
    <property type="component" value="Unassembled WGS sequence"/>
</dbReference>
<dbReference type="SUPFAM" id="SSF53474">
    <property type="entry name" value="alpha/beta-Hydrolases"/>
    <property type="match status" value="1"/>
</dbReference>
<dbReference type="EMBL" id="JNBS01002703">
    <property type="protein sequence ID" value="OQR89601.1"/>
    <property type="molecule type" value="Genomic_DNA"/>
</dbReference>
<dbReference type="STRING" id="74557.A0A1V9YV97"/>
<gene>
    <name evidence="3" type="ORF">THRCLA_09668</name>
</gene>
<sequence>MITTVITLLSLVGYVIISPFLVLCDDRDDAQTFYEAVFSRVMRRITSSDPEFLRGLYGFYGNLQSLIYRPSKIVETPTVKGVWYEAIVENAIAEVTVYYVHGGGFVCGSATTQSWDLIKPLTDAFNAKKISTRVFSLEYDLTPQHQYPHQRNQTLEGYKWLLAQKAQNMILMGDSAGGNMVTVLLQTLVRENLPMPLGAILISPWVDISVTARSYTYNNKTDVFDGSTITSWRDLYATDKDYQEASPLFHSLEGLPPLMVVYGGKELMTDDVTEFVSRAKKAKVDVKVICHPRMVHNYPVFFRYSGAAAEAYYEMGKFAWSLISNC</sequence>
<evidence type="ECO:0000313" key="3">
    <source>
        <dbReference type="EMBL" id="OQR89601.1"/>
    </source>
</evidence>
<dbReference type="AlphaFoldDB" id="A0A1V9YV97"/>
<reference evidence="3 4" key="1">
    <citation type="journal article" date="2014" name="Genome Biol. Evol.">
        <title>The secreted proteins of Achlya hypogyna and Thraustotheca clavata identify the ancestral oomycete secretome and reveal gene acquisitions by horizontal gene transfer.</title>
        <authorList>
            <person name="Misner I."/>
            <person name="Blouin N."/>
            <person name="Leonard G."/>
            <person name="Richards T.A."/>
            <person name="Lane C.E."/>
        </authorList>
    </citation>
    <scope>NUCLEOTIDE SEQUENCE [LARGE SCALE GENOMIC DNA]</scope>
    <source>
        <strain evidence="3 4">ATCC 34112</strain>
    </source>
</reference>
<dbReference type="InterPro" id="IPR029058">
    <property type="entry name" value="AB_hydrolase_fold"/>
</dbReference>
<keyword evidence="1" id="KW-0378">Hydrolase</keyword>
<name>A0A1V9YV97_9STRA</name>
<dbReference type="InterPro" id="IPR013094">
    <property type="entry name" value="AB_hydrolase_3"/>
</dbReference>
<dbReference type="PANTHER" id="PTHR48081:SF31">
    <property type="entry name" value="STERYL ACETYL HYDROLASE MUG81-RELATED"/>
    <property type="match status" value="1"/>
</dbReference>
<accession>A0A1V9YV97</accession>
<dbReference type="Gene3D" id="3.40.50.1820">
    <property type="entry name" value="alpha/beta hydrolase"/>
    <property type="match status" value="1"/>
</dbReference>
<dbReference type="OrthoDB" id="408631at2759"/>
<dbReference type="InterPro" id="IPR050300">
    <property type="entry name" value="GDXG_lipolytic_enzyme"/>
</dbReference>
<organism evidence="3 4">
    <name type="scientific">Thraustotheca clavata</name>
    <dbReference type="NCBI Taxonomy" id="74557"/>
    <lineage>
        <taxon>Eukaryota</taxon>
        <taxon>Sar</taxon>
        <taxon>Stramenopiles</taxon>
        <taxon>Oomycota</taxon>
        <taxon>Saprolegniomycetes</taxon>
        <taxon>Saprolegniales</taxon>
        <taxon>Achlyaceae</taxon>
        <taxon>Thraustotheca</taxon>
    </lineage>
</organism>
<comment type="caution">
    <text evidence="3">The sequence shown here is derived from an EMBL/GenBank/DDBJ whole genome shotgun (WGS) entry which is preliminary data.</text>
</comment>